<keyword evidence="2" id="KW-0328">Glycosyltransferase</keyword>
<evidence type="ECO:0000313" key="9">
    <source>
        <dbReference type="EMBL" id="PYG88243.1"/>
    </source>
</evidence>
<dbReference type="OrthoDB" id="9758855at2"/>
<evidence type="ECO:0000256" key="5">
    <source>
        <dbReference type="PIRSR" id="PIRSR036289-51"/>
    </source>
</evidence>
<dbReference type="GO" id="GO:0004553">
    <property type="term" value="F:hydrolase activity, hydrolyzing O-glycosyl compounds"/>
    <property type="evidence" value="ECO:0007669"/>
    <property type="project" value="TreeGrafter"/>
</dbReference>
<dbReference type="PANTHER" id="PTHR11051">
    <property type="entry name" value="GLYCOSYL HYDROLASE-RELATED"/>
    <property type="match status" value="1"/>
</dbReference>
<evidence type="ECO:0000259" key="8">
    <source>
        <dbReference type="Pfam" id="PF03636"/>
    </source>
</evidence>
<dbReference type="SUPFAM" id="SSF48208">
    <property type="entry name" value="Six-hairpin glycosidases"/>
    <property type="match status" value="1"/>
</dbReference>
<evidence type="ECO:0000259" key="6">
    <source>
        <dbReference type="Pfam" id="PF03632"/>
    </source>
</evidence>
<feature type="domain" description="Glycoside hydrolase family 65 C-terminal" evidence="7">
    <location>
        <begin position="696"/>
        <end position="743"/>
    </location>
</feature>
<dbReference type="InterPro" id="IPR005195">
    <property type="entry name" value="Glyco_hydro_65_M"/>
</dbReference>
<dbReference type="InterPro" id="IPR037018">
    <property type="entry name" value="GH65_N"/>
</dbReference>
<dbReference type="Proteomes" id="UP000248132">
    <property type="component" value="Unassembled WGS sequence"/>
</dbReference>
<dbReference type="GO" id="GO:0030246">
    <property type="term" value="F:carbohydrate binding"/>
    <property type="evidence" value="ECO:0007669"/>
    <property type="project" value="InterPro"/>
</dbReference>
<dbReference type="EMBL" id="QKMR01000007">
    <property type="protein sequence ID" value="PYG88243.1"/>
    <property type="molecule type" value="Genomic_DNA"/>
</dbReference>
<dbReference type="RefSeq" id="WP_110461622.1">
    <property type="nucleotide sequence ID" value="NZ_QKMR01000007.1"/>
</dbReference>
<evidence type="ECO:0000313" key="10">
    <source>
        <dbReference type="Proteomes" id="UP000248132"/>
    </source>
</evidence>
<dbReference type="Pfam" id="PF03633">
    <property type="entry name" value="Glyco_hydro_65C"/>
    <property type="match status" value="1"/>
</dbReference>
<dbReference type="AlphaFoldDB" id="A0A318XL38"/>
<dbReference type="InterPro" id="IPR011013">
    <property type="entry name" value="Gal_mutarotase_sf_dom"/>
</dbReference>
<dbReference type="Gene3D" id="2.60.420.10">
    <property type="entry name" value="Maltose phosphorylase, domain 3"/>
    <property type="match status" value="1"/>
</dbReference>
<name>A0A318XL38_9FIRM</name>
<reference evidence="9 10" key="1">
    <citation type="submission" date="2018-06" db="EMBL/GenBank/DDBJ databases">
        <title>Genomic Encyclopedia of Type Strains, Phase I: the one thousand microbial genomes (KMG-I) project.</title>
        <authorList>
            <person name="Kyrpides N."/>
        </authorList>
    </citation>
    <scope>NUCLEOTIDE SEQUENCE [LARGE SCALE GENOMIC DNA]</scope>
    <source>
        <strain evidence="9 10">DSM 19573</strain>
    </source>
</reference>
<dbReference type="InterPro" id="IPR012341">
    <property type="entry name" value="6hp_glycosidase-like_sf"/>
</dbReference>
<keyword evidence="3" id="KW-0808">Transferase</keyword>
<dbReference type="SUPFAM" id="SSF74650">
    <property type="entry name" value="Galactose mutarotase-like"/>
    <property type="match status" value="1"/>
</dbReference>
<feature type="domain" description="Glycoside hydrolase family 65 central catalytic" evidence="6">
    <location>
        <begin position="312"/>
        <end position="687"/>
    </location>
</feature>
<dbReference type="InterPro" id="IPR005194">
    <property type="entry name" value="Glyco_hydro_65_C"/>
</dbReference>
<evidence type="ECO:0000256" key="1">
    <source>
        <dbReference type="ARBA" id="ARBA00006768"/>
    </source>
</evidence>
<feature type="binding site" evidence="5">
    <location>
        <begin position="599"/>
        <end position="600"/>
    </location>
    <ligand>
        <name>substrate</name>
    </ligand>
</feature>
<feature type="binding site" evidence="5">
    <location>
        <begin position="347"/>
        <end position="348"/>
    </location>
    <ligand>
        <name>substrate</name>
    </ligand>
</feature>
<dbReference type="PIRSF" id="PIRSF036289">
    <property type="entry name" value="Glycosyl_hydrolase_malt_phosph"/>
    <property type="match status" value="1"/>
</dbReference>
<gene>
    <name evidence="9" type="ORF">LY28_01583</name>
</gene>
<dbReference type="InterPro" id="IPR005196">
    <property type="entry name" value="Glyco_hydro_65_N"/>
</dbReference>
<proteinExistence type="inferred from homology"/>
<dbReference type="Pfam" id="PF03632">
    <property type="entry name" value="Glyco_hydro_65m"/>
    <property type="match status" value="1"/>
</dbReference>
<evidence type="ECO:0000256" key="3">
    <source>
        <dbReference type="ARBA" id="ARBA00022679"/>
    </source>
</evidence>
<comment type="similarity">
    <text evidence="1">Belongs to the glycosyl hydrolase 65 family.</text>
</comment>
<dbReference type="PANTHER" id="PTHR11051:SF8">
    <property type="entry name" value="PROTEIN-GLUCOSYLGALACTOSYLHYDROXYLYSINE GLUCOSIDASE"/>
    <property type="match status" value="1"/>
</dbReference>
<sequence>MDNIFKTADKNWLLAEDGYKPSESGHYETLFTLSNGYIGIRGVKDLCKTFFRKGTFIAGAYDKSDAQVIELVNCPDFFNYDIFIENVKLDMEELDILCYKRILDMKKAVLHSYSELAGKDGKRIEIRTSKLVSIANKHISAFSAGIKCINFSADIRIATAIDGNTVNIDSQSNQAVRHYKVSEAAIINNKISALKINTKDKNTEMDFLSNISVHNSTNTKMEVLYEGDSKGNMVIQAADFFAEQGKEYVFEKVIYSQSSLNKEQKLCDCTLYEAISRPFLQHLSEHAASMEQKWKVSDIIICGDDRIQAALRFNIFSLIMLGANLDGSTNIGAKGLHGEGYKGHVFWDTEIFMLPFYIYNDAKAAKKLLLYRYNRLQDARQNALEKGFEGAKFPWESADDGREVTPEIIFLPDGTPTRCWTGDEEIHVTGDIAFAFYEYYRITGDKDFYYSCGAEVILETAKYWESRLLYNSNTEGFEIKAVIGPDEFHIHVDNNFYTNYMARWNLCTAAEIWEQLRDLYPDKFEKIKARAGLTDEKIKGWLKKANMLSISKSEGVVEQFDNFFKLKDCVITEYRHDGMPILPHMFKNELDFKEYQLIKQPDVVMIMHLFNHEFTYEQKRINYEYYEKRTTHISSLSPSICCLMGIDIRDTAMAGKYFDLAANTDIDDNQGNTEHGIHAASLGGAWQAAVFGFGGFRIKNGVIHLAPWLPDTWRQLEYNVCWQGRLVQVKVTKDCITVRINDSTDMLQADNGSKACGFKVVAGGKEYLAEAGMETRIELKN</sequence>
<evidence type="ECO:0000256" key="4">
    <source>
        <dbReference type="PIRSR" id="PIRSR036289-50"/>
    </source>
</evidence>
<evidence type="ECO:0000256" key="2">
    <source>
        <dbReference type="ARBA" id="ARBA00022676"/>
    </source>
</evidence>
<dbReference type="Gene3D" id="1.50.10.10">
    <property type="match status" value="1"/>
</dbReference>
<dbReference type="Pfam" id="PF03636">
    <property type="entry name" value="Glyco_hydro_65N"/>
    <property type="match status" value="1"/>
</dbReference>
<organism evidence="9 10">
    <name type="scientific">Ruminiclostridium sufflavum DSM 19573</name>
    <dbReference type="NCBI Taxonomy" id="1121337"/>
    <lineage>
        <taxon>Bacteria</taxon>
        <taxon>Bacillati</taxon>
        <taxon>Bacillota</taxon>
        <taxon>Clostridia</taxon>
        <taxon>Eubacteriales</taxon>
        <taxon>Oscillospiraceae</taxon>
        <taxon>Ruminiclostridium</taxon>
    </lineage>
</organism>
<dbReference type="GO" id="GO:0016757">
    <property type="term" value="F:glycosyltransferase activity"/>
    <property type="evidence" value="ECO:0007669"/>
    <property type="project" value="UniProtKB-KW"/>
</dbReference>
<feature type="domain" description="Glycoside hydrolase family 65 N-terminal" evidence="8">
    <location>
        <begin position="16"/>
        <end position="259"/>
    </location>
</feature>
<comment type="caution">
    <text evidence="9">The sequence shown here is derived from an EMBL/GenBank/DDBJ whole genome shotgun (WGS) entry which is preliminary data.</text>
</comment>
<accession>A0A318XL38</accession>
<dbReference type="Gene3D" id="2.70.98.40">
    <property type="entry name" value="Glycoside hydrolase, family 65, N-terminal domain"/>
    <property type="match status" value="1"/>
</dbReference>
<dbReference type="InterPro" id="IPR008928">
    <property type="entry name" value="6-hairpin_glycosidase_sf"/>
</dbReference>
<feature type="active site" description="Proton donor" evidence="4">
    <location>
        <position position="487"/>
    </location>
</feature>
<dbReference type="InterPro" id="IPR017045">
    <property type="entry name" value="Malt_Pase/Glycosyl_Hdrlase"/>
</dbReference>
<dbReference type="GO" id="GO:0005975">
    <property type="term" value="P:carbohydrate metabolic process"/>
    <property type="evidence" value="ECO:0007669"/>
    <property type="project" value="InterPro"/>
</dbReference>
<evidence type="ECO:0000259" key="7">
    <source>
        <dbReference type="Pfam" id="PF03633"/>
    </source>
</evidence>
<keyword evidence="10" id="KW-1185">Reference proteome</keyword>
<protein>
    <submittedName>
        <fullName evidence="9">Kojibiose phosphorylase</fullName>
    </submittedName>
</protein>